<reference evidence="4" key="3">
    <citation type="submission" date="2014-01" db="EMBL/GenBank/DDBJ databases">
        <title>Evolution of pathogenesis and genome organization in the Tremellales.</title>
        <authorList>
            <person name="Cuomo C."/>
            <person name="Litvintseva A."/>
            <person name="Heitman J."/>
            <person name="Chen Y."/>
            <person name="Sun S."/>
            <person name="Springer D."/>
            <person name="Dromer F."/>
            <person name="Young S."/>
            <person name="Zeng Q."/>
            <person name="Chapman S."/>
            <person name="Gujja S."/>
            <person name="Saif S."/>
            <person name="Birren B."/>
        </authorList>
    </citation>
    <scope>NUCLEOTIDE SEQUENCE</scope>
    <source>
        <strain evidence="4">CBS 10118</strain>
    </source>
</reference>
<evidence type="ECO:0000313" key="5">
    <source>
        <dbReference type="EMBL" id="WVW80905.1"/>
    </source>
</evidence>
<feature type="compositionally biased region" description="Low complexity" evidence="1">
    <location>
        <begin position="235"/>
        <end position="248"/>
    </location>
</feature>
<sequence>MSMLPPPFPPPKNKPKSSPASGSTSTSSPKAVQPDEALLKRIFKEFEDYKFTEDPVFNAGLPTVFNAIKGKKMSPGLIDRTIAEAQWFYFTTRIKRIPIPFTVYTSYVNAPPHVVPPSPSSSGSSSSSPEDPRLPNNTITQNTSAGKCTGKDKDKGKETKPSRMDHLTEAMRMMETKGTEGQTGLTFDKLCELIREGKAEELKGRDIPDELNPLPPSTSTLSSRPKPWQSQSQAPNTPSSTGTHPSPSQQHYSPDFGIFNAFPSPSTHSPMFGPQTALSGESTPRPYTSSSVSSGNQSTFEEINRMIAEGIDPNYSHHNGLTQNRNQSQDHVRSLDSDEIRLRHNQALEAQYISQVTQNQNQHQGNSPGGIPGFEFINWSAHEDVTQIPQSQSQSLSITNNHTNTNDDIGIDMDIPTIDAHKDEDEKMDDEGESQNEFGDI</sequence>
<feature type="compositionally biased region" description="Pro residues" evidence="1">
    <location>
        <begin position="1"/>
        <end position="12"/>
    </location>
</feature>
<name>A0A1B9GG84_9TREE</name>
<feature type="compositionally biased region" description="Low complexity" evidence="1">
    <location>
        <begin position="16"/>
        <end position="31"/>
    </location>
</feature>
<evidence type="ECO:0000313" key="6">
    <source>
        <dbReference type="Proteomes" id="UP000092730"/>
    </source>
</evidence>
<feature type="region of interest" description="Disordered" evidence="1">
    <location>
        <begin position="114"/>
        <end position="164"/>
    </location>
</feature>
<dbReference type="PANTHER" id="PTHR36855:SF1">
    <property type="entry name" value="PEROXISOME MEMBRANE ANCHOR PROTEIN PEX14P N-TERMINAL DOMAIN-CONTAINING PROTEIN"/>
    <property type="match status" value="1"/>
</dbReference>
<dbReference type="KEGG" id="kbi:30205990"/>
<dbReference type="OrthoDB" id="9936937at2759"/>
<feature type="domain" description="Peroxisomal membrane protein PEX14-like KPWE" evidence="2">
    <location>
        <begin position="184"/>
        <end position="229"/>
    </location>
</feature>
<organism evidence="4">
    <name type="scientific">Kwoniella bestiolae CBS 10118</name>
    <dbReference type="NCBI Taxonomy" id="1296100"/>
    <lineage>
        <taxon>Eukaryota</taxon>
        <taxon>Fungi</taxon>
        <taxon>Dikarya</taxon>
        <taxon>Basidiomycota</taxon>
        <taxon>Agaricomycotina</taxon>
        <taxon>Tremellomycetes</taxon>
        <taxon>Tremellales</taxon>
        <taxon>Cryptococcaceae</taxon>
        <taxon>Kwoniella</taxon>
    </lineage>
</organism>
<feature type="compositionally biased region" description="Low complexity" evidence="1">
    <location>
        <begin position="120"/>
        <end position="129"/>
    </location>
</feature>
<dbReference type="EMBL" id="CP144541">
    <property type="protein sequence ID" value="WVW80905.1"/>
    <property type="molecule type" value="Genomic_DNA"/>
</dbReference>
<reference evidence="4" key="1">
    <citation type="submission" date="2013-07" db="EMBL/GenBank/DDBJ databases">
        <title>The Genome Sequence of Cryptococcus bestiolae CBS10118.</title>
        <authorList>
            <consortium name="The Broad Institute Genome Sequencing Platform"/>
            <person name="Cuomo C."/>
            <person name="Litvintseva A."/>
            <person name="Chen Y."/>
            <person name="Heitman J."/>
            <person name="Sun S."/>
            <person name="Springer D."/>
            <person name="Dromer F."/>
            <person name="Young S.K."/>
            <person name="Zeng Q."/>
            <person name="Gargeya S."/>
            <person name="Fitzgerald M."/>
            <person name="Abouelleil A."/>
            <person name="Alvarado L."/>
            <person name="Berlin A.M."/>
            <person name="Chapman S.B."/>
            <person name="Dewar J."/>
            <person name="Goldberg J."/>
            <person name="Griggs A."/>
            <person name="Gujja S."/>
            <person name="Hansen M."/>
            <person name="Howarth C."/>
            <person name="Imamovic A."/>
            <person name="Larimer J."/>
            <person name="McCowan C."/>
            <person name="Murphy C."/>
            <person name="Pearson M."/>
            <person name="Priest M."/>
            <person name="Roberts A."/>
            <person name="Saif S."/>
            <person name="Shea T."/>
            <person name="Sykes S."/>
            <person name="Wortman J."/>
            <person name="Nusbaum C."/>
            <person name="Birren B."/>
        </authorList>
    </citation>
    <scope>NUCLEOTIDE SEQUENCE [LARGE SCALE GENOMIC DNA]</scope>
    <source>
        <strain evidence="4">CBS 10118</strain>
    </source>
</reference>
<feature type="domain" description="PEX14-like helix-turn-helix" evidence="3">
    <location>
        <begin position="41"/>
        <end position="110"/>
    </location>
</feature>
<evidence type="ECO:0000259" key="3">
    <source>
        <dbReference type="Pfam" id="PF25871"/>
    </source>
</evidence>
<reference evidence="5" key="4">
    <citation type="submission" date="2024-02" db="EMBL/GenBank/DDBJ databases">
        <title>Comparative genomics of Cryptococcus and Kwoniella reveals pathogenesis evolution and contrasting modes of karyotype evolution via chromosome fusion or intercentromeric recombination.</title>
        <authorList>
            <person name="Coelho M.A."/>
            <person name="David-Palma M."/>
            <person name="Shea T."/>
            <person name="Bowers K."/>
            <person name="McGinley-Smith S."/>
            <person name="Mohammad A.W."/>
            <person name="Gnirke A."/>
            <person name="Yurkov A.M."/>
            <person name="Nowrousian M."/>
            <person name="Sun S."/>
            <person name="Cuomo C.A."/>
            <person name="Heitman J."/>
        </authorList>
    </citation>
    <scope>NUCLEOTIDE SEQUENCE</scope>
    <source>
        <strain evidence="5">CBS 10118</strain>
    </source>
</reference>
<dbReference type="Pfam" id="PF17733">
    <property type="entry name" value="KPWE_dom"/>
    <property type="match status" value="1"/>
</dbReference>
<dbReference type="AlphaFoldDB" id="A0A1B9GG84"/>
<feature type="compositionally biased region" description="Polar residues" evidence="1">
    <location>
        <begin position="276"/>
        <end position="288"/>
    </location>
</feature>
<feature type="region of interest" description="Disordered" evidence="1">
    <location>
        <begin position="201"/>
        <end position="297"/>
    </location>
</feature>
<dbReference type="EMBL" id="KI894018">
    <property type="protein sequence ID" value="OCF30072.1"/>
    <property type="molecule type" value="Genomic_DNA"/>
</dbReference>
<dbReference type="PANTHER" id="PTHR36855">
    <property type="entry name" value="CHROMOSOME 10, WHOLE GENOME SHOTGUN SEQUENCE"/>
    <property type="match status" value="1"/>
</dbReference>
<dbReference type="Proteomes" id="UP000092730">
    <property type="component" value="Chromosome 1"/>
</dbReference>
<keyword evidence="6" id="KW-1185">Reference proteome</keyword>
<dbReference type="GeneID" id="30205990"/>
<dbReference type="InterPro" id="IPR040554">
    <property type="entry name" value="KPWE_PEX14_dom"/>
</dbReference>
<evidence type="ECO:0000259" key="2">
    <source>
        <dbReference type="Pfam" id="PF17733"/>
    </source>
</evidence>
<accession>A0A1B9GG84</accession>
<reference evidence="5" key="2">
    <citation type="submission" date="2013-07" db="EMBL/GenBank/DDBJ databases">
        <authorList>
            <consortium name="The Broad Institute Genome Sequencing Platform"/>
            <person name="Cuomo C."/>
            <person name="Litvintseva A."/>
            <person name="Chen Y."/>
            <person name="Heitman J."/>
            <person name="Sun S."/>
            <person name="Springer D."/>
            <person name="Dromer F."/>
            <person name="Young S.K."/>
            <person name="Zeng Q."/>
            <person name="Gargeya S."/>
            <person name="Fitzgerald M."/>
            <person name="Abouelleil A."/>
            <person name="Alvarado L."/>
            <person name="Berlin A.M."/>
            <person name="Chapman S.B."/>
            <person name="Dewar J."/>
            <person name="Goldberg J."/>
            <person name="Griggs A."/>
            <person name="Gujja S."/>
            <person name="Hansen M."/>
            <person name="Howarth C."/>
            <person name="Imamovic A."/>
            <person name="Larimer J."/>
            <person name="McCowan C."/>
            <person name="Murphy C."/>
            <person name="Pearson M."/>
            <person name="Priest M."/>
            <person name="Roberts A."/>
            <person name="Saif S."/>
            <person name="Shea T."/>
            <person name="Sykes S."/>
            <person name="Wortman J."/>
            <person name="Nusbaum C."/>
            <person name="Birren B."/>
        </authorList>
    </citation>
    <scope>NUCLEOTIDE SEQUENCE</scope>
    <source>
        <strain evidence="5">CBS 10118</strain>
    </source>
</reference>
<protein>
    <submittedName>
        <fullName evidence="4">Uncharacterized protein</fullName>
    </submittedName>
</protein>
<dbReference type="RefSeq" id="XP_019051142.1">
    <property type="nucleotide sequence ID" value="XM_019188264.1"/>
</dbReference>
<feature type="compositionally biased region" description="Acidic residues" evidence="1">
    <location>
        <begin position="426"/>
        <end position="441"/>
    </location>
</feature>
<feature type="region of interest" description="Disordered" evidence="1">
    <location>
        <begin position="418"/>
        <end position="441"/>
    </location>
</feature>
<feature type="region of interest" description="Disordered" evidence="1">
    <location>
        <begin position="315"/>
        <end position="334"/>
    </location>
</feature>
<dbReference type="STRING" id="1296100.A0A1B9GG84"/>
<feature type="region of interest" description="Disordered" evidence="1">
    <location>
        <begin position="1"/>
        <end position="34"/>
    </location>
</feature>
<feature type="compositionally biased region" description="Polar residues" evidence="1">
    <location>
        <begin position="135"/>
        <end position="145"/>
    </location>
</feature>
<feature type="compositionally biased region" description="Basic and acidic residues" evidence="1">
    <location>
        <begin position="149"/>
        <end position="164"/>
    </location>
</feature>
<dbReference type="VEuPathDB" id="FungiDB:I302_01591"/>
<dbReference type="Pfam" id="PF25871">
    <property type="entry name" value="HTH_76"/>
    <property type="match status" value="1"/>
</dbReference>
<gene>
    <name evidence="4" type="ORF">I302_01591</name>
    <name evidence="5" type="ORF">I302_102896</name>
</gene>
<evidence type="ECO:0000313" key="4">
    <source>
        <dbReference type="EMBL" id="OCF30072.1"/>
    </source>
</evidence>
<proteinExistence type="predicted"/>
<dbReference type="InterPro" id="IPR058841">
    <property type="entry name" value="HTH_76"/>
</dbReference>
<evidence type="ECO:0000256" key="1">
    <source>
        <dbReference type="SAM" id="MobiDB-lite"/>
    </source>
</evidence>
<feature type="compositionally biased region" description="Polar residues" evidence="1">
    <location>
        <begin position="316"/>
        <end position="327"/>
    </location>
</feature>